<evidence type="ECO:0000256" key="1">
    <source>
        <dbReference type="ARBA" id="ARBA00004571"/>
    </source>
</evidence>
<comment type="caution">
    <text evidence="14">The sequence shown here is derived from an EMBL/GenBank/DDBJ whole genome shotgun (WGS) entry which is preliminary data.</text>
</comment>
<keyword evidence="2 10" id="KW-0813">Transport</keyword>
<sequence length="691" mass="75437">MGTPLLFPFVQRRLTLGASIAFPRGRPGRKMRWLTACALISGAHQAHAQSLDYNAFEQLFGEPVTTSATGKPQRASELSSDTQIITAEQIESSGAQTLPEVLRMVPGLDVRQYSMLGANVSVRGNDAAGGSRTLVLLDGRQVYAEGYNYTEWGVIPVSLRDIRQIEVVRGPNSALYGFNASGGVINIVTRDPLHENKSYVHVGGGSLDGFNGEFVASHKFANAFAAKLSLNGLRSSEYAQRSWPNIKSQTSTLNAALELRGQLSPRVEWSLTGTIDQERGPFWLDVGTYVNSRPFTKSMEGKITADTSWGLIEFKSYQNSFNNSISSDISALGGVFPIAFSYNLETTVSQLSDTITLNSQNDLRLGVEYRYSSLSDHQAGVKLASGYDMLAAGSATWDYRILPKLTLTNAVRVDALYVPSFPSLSMPELPLSAPKHYLEPSFNSRIRYDAGKLGVFGLNAARGIQLPALFDFGATTVFGPAIAINNPSLVPSTTINVGLNYSRKIEPINANISVALFAQRTHNMLGTPFASNYTFTPPATLTMLPQNYNRVDDAGGEIRVDGKTNFGLAWDLAYAMAAVRDTNQASMVNFQRQTPVNSVIGGFAYKLGQVELSAHARWQSHYQDVSADFSTFRLNNIEIKDFVTLNARVGWQFDKHFLLSLSGDQLGASALQETSGIHIQRRLIGGLTARF</sequence>
<dbReference type="PANTHER" id="PTHR30069">
    <property type="entry name" value="TONB-DEPENDENT OUTER MEMBRANE RECEPTOR"/>
    <property type="match status" value="1"/>
</dbReference>
<evidence type="ECO:0000313" key="14">
    <source>
        <dbReference type="EMBL" id="NHN89344.1"/>
    </source>
</evidence>
<keyword evidence="5" id="KW-0732">Signal</keyword>
<dbReference type="Pfam" id="PF07715">
    <property type="entry name" value="Plug"/>
    <property type="match status" value="1"/>
</dbReference>
<evidence type="ECO:0000259" key="13">
    <source>
        <dbReference type="Pfam" id="PF07715"/>
    </source>
</evidence>
<proteinExistence type="inferred from homology"/>
<dbReference type="Pfam" id="PF00593">
    <property type="entry name" value="TonB_dep_Rec_b-barrel"/>
    <property type="match status" value="1"/>
</dbReference>
<comment type="subcellular location">
    <subcellularLocation>
        <location evidence="1 10">Cell outer membrane</location>
        <topology evidence="1 10">Multi-pass membrane protein</topology>
    </subcellularLocation>
</comment>
<reference evidence="14 15" key="1">
    <citation type="journal article" date="2020" name="Int. J. Syst. Evol. Microbiol.">
        <title>Novel acetic acid bacteria from cider fermentations: Acetobacter conturbans sp. nov. and Acetobacter fallax sp. nov.</title>
        <authorList>
            <person name="Sombolestani A.S."/>
            <person name="Cleenwerck I."/>
            <person name="Cnockaert M."/>
            <person name="Borremans W."/>
            <person name="Wieme A.D."/>
            <person name="De Vuyst L."/>
            <person name="Vandamme P."/>
        </authorList>
    </citation>
    <scope>NUCLEOTIDE SEQUENCE [LARGE SCALE GENOMIC DNA]</scope>
    <source>
        <strain evidence="14 15">LMG 1627</strain>
    </source>
</reference>
<dbReference type="EMBL" id="WOSY01000011">
    <property type="protein sequence ID" value="NHN89344.1"/>
    <property type="molecule type" value="Genomic_DNA"/>
</dbReference>
<evidence type="ECO:0000256" key="5">
    <source>
        <dbReference type="ARBA" id="ARBA00022729"/>
    </source>
</evidence>
<dbReference type="InterPro" id="IPR037066">
    <property type="entry name" value="Plug_dom_sf"/>
</dbReference>
<dbReference type="PROSITE" id="PS52016">
    <property type="entry name" value="TONB_DEPENDENT_REC_3"/>
    <property type="match status" value="1"/>
</dbReference>
<dbReference type="InterPro" id="IPR000531">
    <property type="entry name" value="Beta-barrel_TonB"/>
</dbReference>
<keyword evidence="3 10" id="KW-1134">Transmembrane beta strand</keyword>
<keyword evidence="6 11" id="KW-0798">TonB box</keyword>
<keyword evidence="9 10" id="KW-0998">Cell outer membrane</keyword>
<evidence type="ECO:0000256" key="4">
    <source>
        <dbReference type="ARBA" id="ARBA00022692"/>
    </source>
</evidence>
<dbReference type="Proteomes" id="UP000631653">
    <property type="component" value="Unassembled WGS sequence"/>
</dbReference>
<evidence type="ECO:0000256" key="2">
    <source>
        <dbReference type="ARBA" id="ARBA00022448"/>
    </source>
</evidence>
<evidence type="ECO:0000256" key="6">
    <source>
        <dbReference type="ARBA" id="ARBA00023077"/>
    </source>
</evidence>
<evidence type="ECO:0000313" key="15">
    <source>
        <dbReference type="Proteomes" id="UP000631653"/>
    </source>
</evidence>
<name>A0ABX0K2I9_9PROT</name>
<keyword evidence="4 10" id="KW-0812">Transmembrane</keyword>
<keyword evidence="8 14" id="KW-0675">Receptor</keyword>
<protein>
    <submittedName>
        <fullName evidence="14">TonB-dependent receptor plug domain-containing protein</fullName>
    </submittedName>
</protein>
<dbReference type="PANTHER" id="PTHR30069:SF29">
    <property type="entry name" value="HEMOGLOBIN AND HEMOGLOBIN-HAPTOGLOBIN-BINDING PROTEIN 1-RELATED"/>
    <property type="match status" value="1"/>
</dbReference>
<accession>A0ABX0K2I9</accession>
<comment type="similarity">
    <text evidence="10 11">Belongs to the TonB-dependent receptor family.</text>
</comment>
<feature type="domain" description="TonB-dependent receptor-like beta-barrel" evidence="12">
    <location>
        <begin position="241"/>
        <end position="663"/>
    </location>
</feature>
<evidence type="ECO:0000256" key="8">
    <source>
        <dbReference type="ARBA" id="ARBA00023170"/>
    </source>
</evidence>
<evidence type="ECO:0000256" key="3">
    <source>
        <dbReference type="ARBA" id="ARBA00022452"/>
    </source>
</evidence>
<keyword evidence="7 10" id="KW-0472">Membrane</keyword>
<dbReference type="InterPro" id="IPR039426">
    <property type="entry name" value="TonB-dep_rcpt-like"/>
</dbReference>
<evidence type="ECO:0000256" key="10">
    <source>
        <dbReference type="PROSITE-ProRule" id="PRU01360"/>
    </source>
</evidence>
<organism evidence="14 15">
    <name type="scientific">Acetobacter conturbans</name>
    <dbReference type="NCBI Taxonomy" id="1737472"/>
    <lineage>
        <taxon>Bacteria</taxon>
        <taxon>Pseudomonadati</taxon>
        <taxon>Pseudomonadota</taxon>
        <taxon>Alphaproteobacteria</taxon>
        <taxon>Acetobacterales</taxon>
        <taxon>Acetobacteraceae</taxon>
        <taxon>Acetobacter</taxon>
    </lineage>
</organism>
<dbReference type="InterPro" id="IPR036942">
    <property type="entry name" value="Beta-barrel_TonB_sf"/>
</dbReference>
<feature type="domain" description="TonB-dependent receptor plug" evidence="13">
    <location>
        <begin position="76"/>
        <end position="184"/>
    </location>
</feature>
<evidence type="ECO:0000256" key="7">
    <source>
        <dbReference type="ARBA" id="ARBA00023136"/>
    </source>
</evidence>
<dbReference type="Gene3D" id="2.40.170.20">
    <property type="entry name" value="TonB-dependent receptor, beta-barrel domain"/>
    <property type="match status" value="1"/>
</dbReference>
<evidence type="ECO:0000256" key="9">
    <source>
        <dbReference type="ARBA" id="ARBA00023237"/>
    </source>
</evidence>
<evidence type="ECO:0000259" key="12">
    <source>
        <dbReference type="Pfam" id="PF00593"/>
    </source>
</evidence>
<dbReference type="InterPro" id="IPR012910">
    <property type="entry name" value="Plug_dom"/>
</dbReference>
<gene>
    <name evidence="14" type="ORF">GOB81_12000</name>
</gene>
<keyword evidence="15" id="KW-1185">Reference proteome</keyword>
<dbReference type="Gene3D" id="2.170.130.10">
    <property type="entry name" value="TonB-dependent receptor, plug domain"/>
    <property type="match status" value="1"/>
</dbReference>
<evidence type="ECO:0000256" key="11">
    <source>
        <dbReference type="RuleBase" id="RU003357"/>
    </source>
</evidence>
<dbReference type="SUPFAM" id="SSF56935">
    <property type="entry name" value="Porins"/>
    <property type="match status" value="1"/>
</dbReference>